<comment type="subcellular location">
    <subcellularLocation>
        <location evidence="6">Cell membrane</location>
        <topology evidence="6">Multi-pass membrane protein</topology>
    </subcellularLocation>
    <subcellularLocation>
        <location evidence="1">Membrane</location>
    </subcellularLocation>
</comment>
<comment type="function">
    <text evidence="6">Forms chloride channels.</text>
</comment>
<dbReference type="AlphaFoldDB" id="A0ABD2PXP4"/>
<keyword evidence="3 6" id="KW-1133">Transmembrane helix</keyword>
<dbReference type="GO" id="GO:0005886">
    <property type="term" value="C:plasma membrane"/>
    <property type="evidence" value="ECO:0007669"/>
    <property type="project" value="UniProtKB-SubCell"/>
</dbReference>
<reference evidence="7 8" key="1">
    <citation type="submission" date="2024-11" db="EMBL/GenBank/DDBJ databases">
        <title>Adaptive evolution of stress response genes in parasites aligns with host niche diversity.</title>
        <authorList>
            <person name="Hahn C."/>
            <person name="Resl P."/>
        </authorList>
    </citation>
    <scope>NUCLEOTIDE SEQUENCE [LARGE SCALE GENOMIC DNA]</scope>
    <source>
        <strain evidence="7">EGGRZ-B1_66</strain>
        <tissue evidence="7">Body</tissue>
    </source>
</reference>
<accession>A0ABD2PXP4</accession>
<keyword evidence="8" id="KW-1185">Reference proteome</keyword>
<dbReference type="Proteomes" id="UP001626550">
    <property type="component" value="Unassembled WGS sequence"/>
</dbReference>
<dbReference type="InterPro" id="IPR000615">
    <property type="entry name" value="Bestrophin"/>
</dbReference>
<evidence type="ECO:0000256" key="4">
    <source>
        <dbReference type="ARBA" id="ARBA00023136"/>
    </source>
</evidence>
<proteinExistence type="inferred from homology"/>
<keyword evidence="6" id="KW-1003">Cell membrane</keyword>
<feature type="transmembrane region" description="Helical" evidence="6">
    <location>
        <begin position="279"/>
        <end position="300"/>
    </location>
</feature>
<evidence type="ECO:0000256" key="5">
    <source>
        <dbReference type="ARBA" id="ARBA00034769"/>
    </source>
</evidence>
<evidence type="ECO:0000313" key="7">
    <source>
        <dbReference type="EMBL" id="KAL3312195.1"/>
    </source>
</evidence>
<evidence type="ECO:0000256" key="3">
    <source>
        <dbReference type="ARBA" id="ARBA00022989"/>
    </source>
</evidence>
<feature type="transmembrane region" description="Helical" evidence="6">
    <location>
        <begin position="320"/>
        <end position="339"/>
    </location>
</feature>
<gene>
    <name evidence="7" type="ORF">Ciccas_009217</name>
</gene>
<name>A0ABD2PXP4_9PLAT</name>
<dbReference type="Pfam" id="PF01062">
    <property type="entry name" value="Bestrophin"/>
    <property type="match status" value="2"/>
</dbReference>
<keyword evidence="6" id="KW-0869">Chloride channel</keyword>
<evidence type="ECO:0000256" key="6">
    <source>
        <dbReference type="RuleBase" id="RU363126"/>
    </source>
</evidence>
<protein>
    <recommendedName>
        <fullName evidence="6">Bestrophin homolog</fullName>
    </recommendedName>
</protein>
<keyword evidence="4 6" id="KW-0472">Membrane</keyword>
<evidence type="ECO:0000313" key="8">
    <source>
        <dbReference type="Proteomes" id="UP001626550"/>
    </source>
</evidence>
<comment type="similarity">
    <text evidence="5 6">Belongs to the anion channel-forming bestrophin (TC 1.A.46) family. Calcium-sensitive chloride channel subfamily.</text>
</comment>
<organism evidence="7 8">
    <name type="scientific">Cichlidogyrus casuarinus</name>
    <dbReference type="NCBI Taxonomy" id="1844966"/>
    <lineage>
        <taxon>Eukaryota</taxon>
        <taxon>Metazoa</taxon>
        <taxon>Spiralia</taxon>
        <taxon>Lophotrochozoa</taxon>
        <taxon>Platyhelminthes</taxon>
        <taxon>Monogenea</taxon>
        <taxon>Monopisthocotylea</taxon>
        <taxon>Dactylogyridea</taxon>
        <taxon>Ancyrocephalidae</taxon>
        <taxon>Cichlidogyrus</taxon>
    </lineage>
</organism>
<feature type="transmembrane region" description="Helical" evidence="6">
    <location>
        <begin position="33"/>
        <end position="58"/>
    </location>
</feature>
<dbReference type="PANTHER" id="PTHR10736">
    <property type="entry name" value="BESTROPHIN"/>
    <property type="match status" value="1"/>
</dbReference>
<dbReference type="InterPro" id="IPR021134">
    <property type="entry name" value="Bestrophin-like"/>
</dbReference>
<keyword evidence="6" id="KW-0813">Transport</keyword>
<dbReference type="PANTHER" id="PTHR10736:SF0">
    <property type="entry name" value="BESTROPHIN HOMOLOG"/>
    <property type="match status" value="1"/>
</dbReference>
<evidence type="ECO:0000256" key="2">
    <source>
        <dbReference type="ARBA" id="ARBA00022692"/>
    </source>
</evidence>
<sequence length="450" mass="52499">MPLVRKFSKFPGYVELNEKYLNPALLFRWQHSIWQYILVDLFLFLVFYYFVALIYYFLIVKNAFFLEHFIYFVNYLQEMGTSLPLFLCLGFFVTTVIGRWWAFTTNFPSLTSAAITIQASIRTKSVNPDQKLALMKYDLKNAYGRYILIAWIFMVRKYSEQIKHRFSAKDGHTDNCKPCCYRKKRRTADMAKRICLAINDDSMVQQTYGILFTEEEIGMVSEIELREGTDRALSSMVPLRWAYRLTKKTIGNDLVKDAANLKAMLNQVRTSLEAMEKSIIFSIPVVYIQALTIVTYAFFATKAFGRQFITKDISGTGAKVQIFFPWIIVVQYVLFMCWFKIGASLIRPMTESISSFPTCALLDYNLDFLNKFTLMRSSLLPETLQKSGHELKNSLHKDSMEIFCKMRPESFSIRKFLNYSKHPNKDRYHNPSAELLISYFYTSMGEKSSV</sequence>
<feature type="transmembrane region" description="Helical" evidence="6">
    <location>
        <begin position="79"/>
        <end position="102"/>
    </location>
</feature>
<keyword evidence="6" id="KW-0868">Chloride</keyword>
<feature type="transmembrane region" description="Helical" evidence="6">
    <location>
        <begin position="142"/>
        <end position="159"/>
    </location>
</feature>
<comment type="caution">
    <text evidence="7">The sequence shown here is derived from an EMBL/GenBank/DDBJ whole genome shotgun (WGS) entry which is preliminary data.</text>
</comment>
<keyword evidence="6" id="KW-0407">Ion channel</keyword>
<evidence type="ECO:0000256" key="1">
    <source>
        <dbReference type="ARBA" id="ARBA00004370"/>
    </source>
</evidence>
<dbReference type="GO" id="GO:0034707">
    <property type="term" value="C:chloride channel complex"/>
    <property type="evidence" value="ECO:0007669"/>
    <property type="project" value="UniProtKB-KW"/>
</dbReference>
<keyword evidence="6" id="KW-0406">Ion transport</keyword>
<dbReference type="GO" id="GO:0005254">
    <property type="term" value="F:chloride channel activity"/>
    <property type="evidence" value="ECO:0007669"/>
    <property type="project" value="UniProtKB-KW"/>
</dbReference>
<keyword evidence="2 6" id="KW-0812">Transmembrane</keyword>
<dbReference type="EMBL" id="JBJKFK010001807">
    <property type="protein sequence ID" value="KAL3312195.1"/>
    <property type="molecule type" value="Genomic_DNA"/>
</dbReference>